<keyword evidence="11" id="KW-0961">Cell wall biogenesis/degradation</keyword>
<evidence type="ECO:0000313" key="19">
    <source>
        <dbReference type="Proteomes" id="UP000030106"/>
    </source>
</evidence>
<keyword evidence="15" id="KW-0812">Transmembrane</keyword>
<dbReference type="PRINTS" id="PR00737">
    <property type="entry name" value="GLHYDRLASE16"/>
</dbReference>
<dbReference type="Gene3D" id="2.60.120.200">
    <property type="match status" value="1"/>
</dbReference>
<dbReference type="eggNOG" id="ENOG502QVQI">
    <property type="taxonomic scope" value="Eukaryota"/>
</dbReference>
<evidence type="ECO:0000313" key="18">
    <source>
        <dbReference type="EMBL" id="KGQ09152.1"/>
    </source>
</evidence>
<feature type="signal peptide" evidence="16">
    <location>
        <begin position="1"/>
        <end position="22"/>
    </location>
</feature>
<evidence type="ECO:0000256" key="9">
    <source>
        <dbReference type="ARBA" id="ARBA00023180"/>
    </source>
</evidence>
<feature type="transmembrane region" description="Helical" evidence="15">
    <location>
        <begin position="301"/>
        <end position="321"/>
    </location>
</feature>
<dbReference type="InterPro" id="IPR013320">
    <property type="entry name" value="ConA-like_dom_sf"/>
</dbReference>
<dbReference type="GO" id="GO:0016757">
    <property type="term" value="F:glycosyltransferase activity"/>
    <property type="evidence" value="ECO:0007669"/>
    <property type="project" value="UniProtKB-KW"/>
</dbReference>
<proteinExistence type="inferred from homology"/>
<feature type="region of interest" description="Disordered" evidence="14">
    <location>
        <begin position="419"/>
        <end position="551"/>
    </location>
</feature>
<keyword evidence="4" id="KW-0328">Glycosyltransferase</keyword>
<comment type="catalytic activity">
    <reaction evidence="1">
        <text>Random endo-hydrolysis of N-acetyl-beta-D-glucosaminide (1-&gt;4)-beta-linkages in chitin and chitodextrins.</text>
        <dbReference type="EC" id="3.2.1.14"/>
    </reaction>
</comment>
<reference evidence="18 19" key="1">
    <citation type="submission" date="2012-10" db="EMBL/GenBank/DDBJ databases">
        <title>Genome sequencing and analysis of entomopathogenic fungi Beauveria bassiana D1-5.</title>
        <authorList>
            <person name="Li Q."/>
            <person name="Wang L."/>
            <person name="Zhang Z."/>
            <person name="Wang Q."/>
            <person name="Ren J."/>
            <person name="Wang M."/>
            <person name="Xu W."/>
            <person name="Wang J."/>
            <person name="Lu Y."/>
            <person name="Du Q."/>
            <person name="Sun Z."/>
        </authorList>
    </citation>
    <scope>NUCLEOTIDE SEQUENCE [LARGE SCALE GENOMIC DNA]</scope>
    <source>
        <strain evidence="18 19">D1-5</strain>
    </source>
</reference>
<comment type="similarity">
    <text evidence="12">Belongs to the glycosyl hydrolase 16 family. CRH1 subfamily.</text>
</comment>
<dbReference type="EMBL" id="ANFO01000490">
    <property type="protein sequence ID" value="KGQ09152.1"/>
    <property type="molecule type" value="Genomic_DNA"/>
</dbReference>
<dbReference type="GO" id="GO:0031505">
    <property type="term" value="P:fungal-type cell wall organization"/>
    <property type="evidence" value="ECO:0007669"/>
    <property type="project" value="TreeGrafter"/>
</dbReference>
<dbReference type="OrthoDB" id="4781at2759"/>
<dbReference type="STRING" id="1245745.A0A0A2VS55"/>
<evidence type="ECO:0000256" key="2">
    <source>
        <dbReference type="ARBA" id="ARBA00004370"/>
    </source>
</evidence>
<keyword evidence="7" id="KW-0378">Hydrolase</keyword>
<dbReference type="GO" id="GO:0016020">
    <property type="term" value="C:membrane"/>
    <property type="evidence" value="ECO:0007669"/>
    <property type="project" value="UniProtKB-SubCell"/>
</dbReference>
<feature type="chain" id="PRO_5002006674" description="chitinase" evidence="16">
    <location>
        <begin position="23"/>
        <end position="551"/>
    </location>
</feature>
<dbReference type="Proteomes" id="UP000030106">
    <property type="component" value="Unassembled WGS sequence"/>
</dbReference>
<evidence type="ECO:0000256" key="14">
    <source>
        <dbReference type="SAM" id="MobiDB-lite"/>
    </source>
</evidence>
<gene>
    <name evidence="18" type="ORF">BBAD15_g5508</name>
</gene>
<dbReference type="GO" id="GO:0008843">
    <property type="term" value="F:endochitinase activity"/>
    <property type="evidence" value="ECO:0007669"/>
    <property type="project" value="UniProtKB-EC"/>
</dbReference>
<feature type="compositionally biased region" description="Low complexity" evidence="14">
    <location>
        <begin position="517"/>
        <end position="526"/>
    </location>
</feature>
<feature type="active site" description="Nucleophile" evidence="13">
    <location>
        <position position="119"/>
    </location>
</feature>
<protein>
    <recommendedName>
        <fullName evidence="3">chitinase</fullName>
        <ecNumber evidence="3">3.2.1.14</ecNumber>
    </recommendedName>
</protein>
<keyword evidence="15" id="KW-1133">Transmembrane helix</keyword>
<dbReference type="AlphaFoldDB" id="A0A0A2VS55"/>
<feature type="compositionally biased region" description="Polar residues" evidence="14">
    <location>
        <begin position="507"/>
        <end position="516"/>
    </location>
</feature>
<feature type="region of interest" description="Disordered" evidence="14">
    <location>
        <begin position="352"/>
        <end position="399"/>
    </location>
</feature>
<dbReference type="GO" id="GO:0009277">
    <property type="term" value="C:fungal-type cell wall"/>
    <property type="evidence" value="ECO:0007669"/>
    <property type="project" value="TreeGrafter"/>
</dbReference>
<dbReference type="PANTHER" id="PTHR10963">
    <property type="entry name" value="GLYCOSYL HYDROLASE-RELATED"/>
    <property type="match status" value="1"/>
</dbReference>
<evidence type="ECO:0000259" key="17">
    <source>
        <dbReference type="PROSITE" id="PS51762"/>
    </source>
</evidence>
<feature type="compositionally biased region" description="Basic and acidic residues" evidence="14">
    <location>
        <begin position="352"/>
        <end position="367"/>
    </location>
</feature>
<feature type="compositionally biased region" description="Polar residues" evidence="14">
    <location>
        <begin position="456"/>
        <end position="478"/>
    </location>
</feature>
<dbReference type="Pfam" id="PF00722">
    <property type="entry name" value="Glyco_hydro_16"/>
    <property type="match status" value="1"/>
</dbReference>
<keyword evidence="10 18" id="KW-0326">Glycosidase</keyword>
<evidence type="ECO:0000256" key="11">
    <source>
        <dbReference type="ARBA" id="ARBA00023316"/>
    </source>
</evidence>
<feature type="domain" description="GH16" evidence="17">
    <location>
        <begin position="20"/>
        <end position="238"/>
    </location>
</feature>
<accession>A0A0A2VS55</accession>
<comment type="subcellular location">
    <subcellularLocation>
        <location evidence="2">Membrane</location>
    </subcellularLocation>
</comment>
<dbReference type="CDD" id="cd02183">
    <property type="entry name" value="GH16_fungal_CRH1_transglycosylase"/>
    <property type="match status" value="1"/>
</dbReference>
<feature type="compositionally biased region" description="Low complexity" evidence="14">
    <location>
        <begin position="419"/>
        <end position="432"/>
    </location>
</feature>
<evidence type="ECO:0000256" key="3">
    <source>
        <dbReference type="ARBA" id="ARBA00012729"/>
    </source>
</evidence>
<dbReference type="InterPro" id="IPR050546">
    <property type="entry name" value="Glycosyl_Hydrlase_16"/>
</dbReference>
<evidence type="ECO:0000256" key="5">
    <source>
        <dbReference type="ARBA" id="ARBA00022679"/>
    </source>
</evidence>
<dbReference type="InterPro" id="IPR008264">
    <property type="entry name" value="Beta_glucanase"/>
</dbReference>
<evidence type="ECO:0000256" key="13">
    <source>
        <dbReference type="PIRSR" id="PIRSR608264-1"/>
    </source>
</evidence>
<evidence type="ECO:0000256" key="7">
    <source>
        <dbReference type="ARBA" id="ARBA00022801"/>
    </source>
</evidence>
<sequence>MRFTRLAASVVLLGTAVSQVHTDCQPLNRTDCPADPALGTAHLFNFNTTPSYDLWETTVGSVDYHADTGAGFSVKKQGDSPTIRSKFYIFWGRYEINLKVAPGTGIISSLMLLSDDLDEIDIEFMGANATQVTTNIFAKGDEKDHSYGKEHVMEGGNQDGYHTYIVDWTKDRLEWYIDGNVVRTLTYNDAKNGDKYPQTPMRMHIGIWAGGDPSLPPGTIKWAGGETDYSKGPYTMFVKSLKIEDYTKGAKEYSYGDKTGSYQSIQIKEGNSTAYNNINKPPASSSADGWKNLSPNAKIGIYSGAGAVAALAIGTLLYYYIRQRRLGAAEARLADEKTEAERLELAQFRKDGVDPDGFREHGHEYGEKSGNLTPLGTAGNPFNHPDDSRPGSRHPTVPDVAFAGAAGAAAGGAVAVGHAPSHAAPATPTSPHGFDFGVPPSPATAGFGNDAHRQVSRTQSDMMSPRQPQSPVGQTRSATADPYRLGSPAPQQGYGLHRMQSPMGQPGQYSTTPGPMQQQYSQQRTQSPGPGYSAANQPAYRGQPGGGNHWN</sequence>
<dbReference type="PANTHER" id="PTHR10963:SF27">
    <property type="entry name" value="GLYCOSIDASE-RELATED"/>
    <property type="match status" value="1"/>
</dbReference>
<dbReference type="InterPro" id="IPR000757">
    <property type="entry name" value="Beta-glucanase-like"/>
</dbReference>
<organism evidence="18 19">
    <name type="scientific">Beauveria bassiana D1-5</name>
    <dbReference type="NCBI Taxonomy" id="1245745"/>
    <lineage>
        <taxon>Eukaryota</taxon>
        <taxon>Fungi</taxon>
        <taxon>Dikarya</taxon>
        <taxon>Ascomycota</taxon>
        <taxon>Pezizomycotina</taxon>
        <taxon>Sordariomycetes</taxon>
        <taxon>Hypocreomycetidae</taxon>
        <taxon>Hypocreales</taxon>
        <taxon>Cordycipitaceae</taxon>
        <taxon>Beauveria</taxon>
    </lineage>
</organism>
<dbReference type="GO" id="GO:0005975">
    <property type="term" value="P:carbohydrate metabolic process"/>
    <property type="evidence" value="ECO:0007669"/>
    <property type="project" value="InterPro"/>
</dbReference>
<keyword evidence="6 16" id="KW-0732">Signal</keyword>
<keyword evidence="8 15" id="KW-0472">Membrane</keyword>
<keyword evidence="5" id="KW-0808">Transferase</keyword>
<feature type="active site" description="Proton donor" evidence="13">
    <location>
        <position position="123"/>
    </location>
</feature>
<evidence type="ECO:0000256" key="1">
    <source>
        <dbReference type="ARBA" id="ARBA00000822"/>
    </source>
</evidence>
<evidence type="ECO:0000256" key="10">
    <source>
        <dbReference type="ARBA" id="ARBA00023295"/>
    </source>
</evidence>
<evidence type="ECO:0000256" key="16">
    <source>
        <dbReference type="SAM" id="SignalP"/>
    </source>
</evidence>
<keyword evidence="9" id="KW-0325">Glycoprotein</keyword>
<evidence type="ECO:0000256" key="8">
    <source>
        <dbReference type="ARBA" id="ARBA00023136"/>
    </source>
</evidence>
<evidence type="ECO:0000256" key="6">
    <source>
        <dbReference type="ARBA" id="ARBA00022729"/>
    </source>
</evidence>
<comment type="caution">
    <text evidence="18">The sequence shown here is derived from an EMBL/GenBank/DDBJ whole genome shotgun (WGS) entry which is preliminary data.</text>
</comment>
<name>A0A0A2VS55_BEABA</name>
<dbReference type="SUPFAM" id="SSF49899">
    <property type="entry name" value="Concanavalin A-like lectins/glucanases"/>
    <property type="match status" value="1"/>
</dbReference>
<dbReference type="PROSITE" id="PS51762">
    <property type="entry name" value="GH16_2"/>
    <property type="match status" value="1"/>
</dbReference>
<dbReference type="HOGENOM" id="CLU_027506_1_0_1"/>
<evidence type="ECO:0000256" key="4">
    <source>
        <dbReference type="ARBA" id="ARBA00022676"/>
    </source>
</evidence>
<evidence type="ECO:0000256" key="12">
    <source>
        <dbReference type="ARBA" id="ARBA00038074"/>
    </source>
</evidence>
<dbReference type="EC" id="3.2.1.14" evidence="3"/>
<evidence type="ECO:0000256" key="15">
    <source>
        <dbReference type="SAM" id="Phobius"/>
    </source>
</evidence>